<dbReference type="OrthoDB" id="9801625at2"/>
<dbReference type="Pfam" id="PF01575">
    <property type="entry name" value="MaoC_dehydratas"/>
    <property type="match status" value="1"/>
</dbReference>
<gene>
    <name evidence="5" type="ORF">EV684_1249</name>
</gene>
<evidence type="ECO:0000256" key="1">
    <source>
        <dbReference type="ARBA" id="ARBA00022679"/>
    </source>
</evidence>
<feature type="domain" description="MaoC-like" evidence="4">
    <location>
        <begin position="40"/>
        <end position="134"/>
    </location>
</feature>
<evidence type="ECO:0000313" key="6">
    <source>
        <dbReference type="Proteomes" id="UP000295106"/>
    </source>
</evidence>
<dbReference type="GO" id="GO:0016746">
    <property type="term" value="F:acyltransferase activity"/>
    <property type="evidence" value="ECO:0007669"/>
    <property type="project" value="UniProtKB-KW"/>
</dbReference>
<dbReference type="PANTHER" id="PTHR43356:SF2">
    <property type="entry name" value="PHOSPHATE ACETYLTRANSFERASE"/>
    <property type="match status" value="1"/>
</dbReference>
<dbReference type="Gene3D" id="3.10.129.10">
    <property type="entry name" value="Hotdog Thioesterase"/>
    <property type="match status" value="1"/>
</dbReference>
<keyword evidence="2" id="KW-0012">Acyltransferase</keyword>
<name>A0A4R2LU77_RUBGE</name>
<evidence type="ECO:0000313" key="5">
    <source>
        <dbReference type="EMBL" id="TCO97130.1"/>
    </source>
</evidence>
<protein>
    <submittedName>
        <fullName evidence="5">Phosphate acetyltransferase</fullName>
    </submittedName>
</protein>
<proteinExistence type="predicted"/>
<organism evidence="5 6">
    <name type="scientific">Rubrivivax gelatinosus</name>
    <name type="common">Rhodocyclus gelatinosus</name>
    <name type="synonym">Rhodopseudomonas gelatinosa</name>
    <dbReference type="NCBI Taxonomy" id="28068"/>
    <lineage>
        <taxon>Bacteria</taxon>
        <taxon>Pseudomonadati</taxon>
        <taxon>Pseudomonadota</taxon>
        <taxon>Betaproteobacteria</taxon>
        <taxon>Burkholderiales</taxon>
        <taxon>Sphaerotilaceae</taxon>
        <taxon>Rubrivivax</taxon>
    </lineage>
</organism>
<dbReference type="Gene3D" id="3.40.718.10">
    <property type="entry name" value="Isopropylmalate Dehydrogenase"/>
    <property type="match status" value="1"/>
</dbReference>
<dbReference type="InterPro" id="IPR029069">
    <property type="entry name" value="HotDog_dom_sf"/>
</dbReference>
<accession>A0A4R2LU77</accession>
<comment type="caution">
    <text evidence="5">The sequence shown here is derived from an EMBL/GenBank/DDBJ whole genome shotgun (WGS) entry which is preliminary data.</text>
</comment>
<feature type="domain" description="Phosphate acetyl/butaryl transferase" evidence="3">
    <location>
        <begin position="257"/>
        <end position="473"/>
    </location>
</feature>
<dbReference type="SUPFAM" id="SSF54637">
    <property type="entry name" value="Thioesterase/thiol ester dehydrase-isomerase"/>
    <property type="match status" value="1"/>
</dbReference>
<dbReference type="NCBIfam" id="NF006045">
    <property type="entry name" value="PRK08190.1"/>
    <property type="match status" value="1"/>
</dbReference>
<dbReference type="InterPro" id="IPR050500">
    <property type="entry name" value="Phos_Acetyltrans/Butyryltrans"/>
</dbReference>
<dbReference type="PANTHER" id="PTHR43356">
    <property type="entry name" value="PHOSPHATE ACETYLTRANSFERASE"/>
    <property type="match status" value="1"/>
</dbReference>
<keyword evidence="1 5" id="KW-0808">Transferase</keyword>
<reference evidence="5 6" key="1">
    <citation type="submission" date="2019-03" db="EMBL/GenBank/DDBJ databases">
        <title>Genomic Encyclopedia of Type Strains, Phase IV (KMG-IV): sequencing the most valuable type-strain genomes for metagenomic binning, comparative biology and taxonomic classification.</title>
        <authorList>
            <person name="Goeker M."/>
        </authorList>
    </citation>
    <scope>NUCLEOTIDE SEQUENCE [LARGE SCALE GENOMIC DNA]</scope>
    <source>
        <strain evidence="5 6">DSM 1709</strain>
    </source>
</reference>
<dbReference type="CDD" id="cd03449">
    <property type="entry name" value="R_hydratase"/>
    <property type="match status" value="1"/>
</dbReference>
<dbReference type="AlphaFoldDB" id="A0A4R2LU77"/>
<evidence type="ECO:0000256" key="2">
    <source>
        <dbReference type="ARBA" id="ARBA00023315"/>
    </source>
</evidence>
<evidence type="ECO:0000259" key="4">
    <source>
        <dbReference type="Pfam" id="PF01575"/>
    </source>
</evidence>
<dbReference type="InterPro" id="IPR002505">
    <property type="entry name" value="PTA_PTB"/>
</dbReference>
<evidence type="ECO:0000259" key="3">
    <source>
        <dbReference type="Pfam" id="PF01515"/>
    </source>
</evidence>
<dbReference type="Proteomes" id="UP000295106">
    <property type="component" value="Unassembled WGS sequence"/>
</dbReference>
<dbReference type="EMBL" id="SLXD01000024">
    <property type="protein sequence ID" value="TCO97130.1"/>
    <property type="molecule type" value="Genomic_DNA"/>
</dbReference>
<dbReference type="SUPFAM" id="SSF53659">
    <property type="entry name" value="Isocitrate/Isopropylmalate dehydrogenase-like"/>
    <property type="match status" value="1"/>
</dbReference>
<dbReference type="Pfam" id="PF01515">
    <property type="entry name" value="PTA_PTB"/>
    <property type="match status" value="1"/>
</dbReference>
<sequence>MMAEETIVDARLRRAEAAGSATVAMVSNVPFDELLIGQSASVTRQVTMDEIELFAAVSHNRNPLMLDAEFAVGGPYRRVIAHGMWSGSLLSGILGSQLPGFGTVYRGQNLQFLHHVALGDTITASVTVVEKNAETGVVVLRCLCRNQDGVTIVSGTAEVLAPRHKTTLPVAELPQVQLIHHHQHDALLRRCQALEPVATAIVYPCSEAALRAAVEAQIAGLIRPVLVGPAAKIRAIAAGCMLDIAGLRVVDAERPADAAEAAARLARDGEVGALMKGSLHTDELMGAVVRRENGLRTAARISHVFAVNVPTYPRLLLITDAAVNISPSLDDKVHIVQNAIHLAQVLGVATPKVAILSAVETLNPKIPSTLEAAALCKMAERGQITGGVLDGPLGFDNAISAEAARTKGIVSPVAGSPDILLVPDLVSGNTLAKQLSFLAHAEAAGIVLGAKVPVILTSRADSLRSRLASCAIASLMAAAHRAA</sequence>
<dbReference type="NCBIfam" id="NF008852">
    <property type="entry name" value="PRK11890.1"/>
    <property type="match status" value="1"/>
</dbReference>
<dbReference type="InterPro" id="IPR002539">
    <property type="entry name" value="MaoC-like_dom"/>
</dbReference>